<protein>
    <submittedName>
        <fullName evidence="1">Uncharacterized protein</fullName>
    </submittedName>
</protein>
<reference evidence="1 2" key="1">
    <citation type="journal article" date="2013" name="PLoS ONE">
        <title>Enrichment and Genome Sequence of the Group I.1a Ammonia-Oxidizing Archaeon ?Ca. Nitrosotenuis uzonensis? Representing a Clade Globally.</title>
        <authorList>
            <person name="Lebedeva E.V."/>
            <person name="Hatzenpichler R."/>
            <person name="Pelletier E."/>
            <person name="Schuster N."/>
            <person name="Hauzmayer S."/>
            <person name="Bulaev A."/>
            <person name="Grigor'eva N.V."/>
            <person name="Galushko A."/>
            <person name="Schmid M."/>
            <person name="Palatinszky M."/>
            <person name="Le Paslier D."/>
            <person name="Daims H."/>
            <person name="Wagner M."/>
        </authorList>
    </citation>
    <scope>NUCLEOTIDE SEQUENCE [LARGE SCALE GENOMIC DNA]</scope>
    <source>
        <strain evidence="1 2">N4</strain>
    </source>
</reference>
<comment type="caution">
    <text evidence="1">The sequence shown here is derived from an EMBL/GenBank/DDBJ whole genome shotgun (WGS) entry which is preliminary data.</text>
</comment>
<dbReference type="Proteomes" id="UP000018159">
    <property type="component" value="Unassembled WGS sequence"/>
</dbReference>
<name>V6AQJ1_9ARCH</name>
<dbReference type="AlphaFoldDB" id="V6AQJ1"/>
<evidence type="ECO:0000313" key="2">
    <source>
        <dbReference type="Proteomes" id="UP000018159"/>
    </source>
</evidence>
<dbReference type="STRING" id="1407055.NITUZ_140081"/>
<keyword evidence="2" id="KW-1185">Reference proteome</keyword>
<gene>
    <name evidence="1" type="ORF">NITUZ_140081</name>
</gene>
<proteinExistence type="predicted"/>
<dbReference type="EMBL" id="CBTY010000006">
    <property type="protein sequence ID" value="CDI05006.1"/>
    <property type="molecule type" value="Genomic_DNA"/>
</dbReference>
<accession>V6AQJ1</accession>
<evidence type="ECO:0000313" key="1">
    <source>
        <dbReference type="EMBL" id="CDI05006.1"/>
    </source>
</evidence>
<sequence length="55" mass="6486">MLVILAEKRMVGVNFYPHPLGPAFTVYASPFDLWNIFTNEFVEYFKNLLLKFKSK</sequence>
<organism evidence="1 2">
    <name type="scientific">Candidatus Nitrosotenuis uzonensis</name>
    <dbReference type="NCBI Taxonomy" id="1407055"/>
    <lineage>
        <taxon>Archaea</taxon>
        <taxon>Nitrososphaerota</taxon>
        <taxon>Candidatus Nitrosotenuis</taxon>
    </lineage>
</organism>